<dbReference type="InterPro" id="IPR050378">
    <property type="entry name" value="Metallo-dep_Hydrolases_sf"/>
</dbReference>
<gene>
    <name evidence="7" type="primary">hydA</name>
    <name evidence="7" type="ORF">H9874_01935</name>
</gene>
<sequence length="443" mass="48075">DGVFNADILIEDERILELGERLHERELAEGTRMVDVSGCVVMPGGVDAHTHLNLTAQGTHVSDGFEAGTLAAAWGGTTTVIEHPGFGPQGCGLLHQPAAYREEAEGRCYVDYAFHGVLQHVDGTVLADVPEAVAQGFPTLKAYTTYEGMLDDAALLHILSALRDAGGLLAVHAENDAIAGFLTERLRQEAPLDPLSHPRSRPPHCEAEAVNRVLKLAKTADAPAYIVHLSTAEGLACVREARRSGQKVIAETCPQYLLLDETAYAEPDGLKYVLTPPLRAPHHRRALWEGLADGSIAVVATDHCSFSLAQKRERAVESVFDCPSGVPGVETRLPLLFSEGVLRGRLTLPRFVEVACTAPARIMGLPSKGRLEPGADADITVIDPSDERLVHHDRLHQRTDSTPYEGMIVRGWPRHVWLRGRPLVFGRQLCGTAGQGRFLERAL</sequence>
<evidence type="ECO:0000256" key="1">
    <source>
        <dbReference type="ARBA" id="ARBA00001947"/>
    </source>
</evidence>
<organism evidence="7 8">
    <name type="scientific">Candidatus Bilophila faecipullorum</name>
    <dbReference type="NCBI Taxonomy" id="2838482"/>
    <lineage>
        <taxon>Bacteria</taxon>
        <taxon>Pseudomonadati</taxon>
        <taxon>Thermodesulfobacteriota</taxon>
        <taxon>Desulfovibrionia</taxon>
        <taxon>Desulfovibrionales</taxon>
        <taxon>Desulfovibrionaceae</taxon>
        <taxon>Bilophila</taxon>
    </lineage>
</organism>
<dbReference type="GO" id="GO:0004157">
    <property type="term" value="F:dihydropyrimidinase activity"/>
    <property type="evidence" value="ECO:0007669"/>
    <property type="project" value="UniProtKB-EC"/>
</dbReference>
<dbReference type="Gene3D" id="2.30.40.10">
    <property type="entry name" value="Urease, subunit C, domain 1"/>
    <property type="match status" value="1"/>
</dbReference>
<dbReference type="Proteomes" id="UP000824264">
    <property type="component" value="Unassembled WGS sequence"/>
</dbReference>
<comment type="caution">
    <text evidence="7">The sequence shown here is derived from an EMBL/GenBank/DDBJ whole genome shotgun (WGS) entry which is preliminary data.</text>
</comment>
<feature type="non-terminal residue" evidence="7">
    <location>
        <position position="1"/>
    </location>
</feature>
<evidence type="ECO:0000256" key="2">
    <source>
        <dbReference type="ARBA" id="ARBA00008829"/>
    </source>
</evidence>
<dbReference type="InterPro" id="IPR006680">
    <property type="entry name" value="Amidohydro-rel"/>
</dbReference>
<dbReference type="Gene3D" id="3.20.20.140">
    <property type="entry name" value="Metal-dependent hydrolases"/>
    <property type="match status" value="1"/>
</dbReference>
<dbReference type="PANTHER" id="PTHR11647:SF1">
    <property type="entry name" value="COLLAPSIN RESPONSE MEDIATOR PROTEIN"/>
    <property type="match status" value="1"/>
</dbReference>
<dbReference type="SUPFAM" id="SSF51556">
    <property type="entry name" value="Metallo-dependent hydrolases"/>
    <property type="match status" value="1"/>
</dbReference>
<feature type="modified residue" description="N6-carboxylysine" evidence="5">
    <location>
        <position position="141"/>
    </location>
</feature>
<dbReference type="SUPFAM" id="SSF51338">
    <property type="entry name" value="Composite domain of metallo-dependent hydrolases"/>
    <property type="match status" value="1"/>
</dbReference>
<dbReference type="EC" id="3.5.2.2" evidence="7"/>
<evidence type="ECO:0000313" key="8">
    <source>
        <dbReference type="Proteomes" id="UP000824264"/>
    </source>
</evidence>
<dbReference type="Pfam" id="PF01979">
    <property type="entry name" value="Amidohydro_1"/>
    <property type="match status" value="2"/>
</dbReference>
<feature type="domain" description="Amidohydrolase-related" evidence="6">
    <location>
        <begin position="201"/>
        <end position="421"/>
    </location>
</feature>
<keyword evidence="4 7" id="KW-0378">Hydrolase</keyword>
<protein>
    <submittedName>
        <fullName evidence="7">Dihydropyrimidinase</fullName>
        <ecNumber evidence="7">3.5.2.2</ecNumber>
    </submittedName>
</protein>
<evidence type="ECO:0000256" key="4">
    <source>
        <dbReference type="ARBA" id="ARBA00022801"/>
    </source>
</evidence>
<name>A0A9D1U7X8_9BACT</name>
<comment type="similarity">
    <text evidence="2">Belongs to the metallo-dependent hydrolases superfamily. Hydantoinase/dihydropyrimidinase family.</text>
</comment>
<evidence type="ECO:0000256" key="5">
    <source>
        <dbReference type="PIRSR" id="PIRSR611778-50"/>
    </source>
</evidence>
<dbReference type="NCBIfam" id="TIGR02033">
    <property type="entry name" value="D-hydantoinase"/>
    <property type="match status" value="1"/>
</dbReference>
<evidence type="ECO:0000259" key="6">
    <source>
        <dbReference type="Pfam" id="PF01979"/>
    </source>
</evidence>
<dbReference type="InterPro" id="IPR032466">
    <property type="entry name" value="Metal_Hydrolase"/>
</dbReference>
<dbReference type="EMBL" id="DXGI01000074">
    <property type="protein sequence ID" value="HIW77892.1"/>
    <property type="molecule type" value="Genomic_DNA"/>
</dbReference>
<proteinExistence type="inferred from homology"/>
<evidence type="ECO:0000256" key="3">
    <source>
        <dbReference type="ARBA" id="ARBA00022723"/>
    </source>
</evidence>
<dbReference type="AlphaFoldDB" id="A0A9D1U7X8"/>
<dbReference type="GO" id="GO:0046872">
    <property type="term" value="F:metal ion binding"/>
    <property type="evidence" value="ECO:0007669"/>
    <property type="project" value="UniProtKB-KW"/>
</dbReference>
<evidence type="ECO:0000313" key="7">
    <source>
        <dbReference type="EMBL" id="HIW77892.1"/>
    </source>
</evidence>
<dbReference type="InterPro" id="IPR011059">
    <property type="entry name" value="Metal-dep_hydrolase_composite"/>
</dbReference>
<comment type="PTM">
    <text evidence="5">Carbamylation allows a single lysine to coordinate two divalent metal cations.</text>
</comment>
<dbReference type="InterPro" id="IPR011778">
    <property type="entry name" value="Hydantoinase/dihydroPyrase"/>
</dbReference>
<reference evidence="7" key="2">
    <citation type="submission" date="2021-04" db="EMBL/GenBank/DDBJ databases">
        <authorList>
            <person name="Gilroy R."/>
        </authorList>
    </citation>
    <scope>NUCLEOTIDE SEQUENCE</scope>
    <source>
        <strain evidence="7">ChiSxjej5B17-1746</strain>
    </source>
</reference>
<accession>A0A9D1U7X8</accession>
<dbReference type="FunFam" id="3.20.20.140:FF:000174">
    <property type="entry name" value="Dihydropyrimidinase-related protein 2"/>
    <property type="match status" value="1"/>
</dbReference>
<reference evidence="7" key="1">
    <citation type="journal article" date="2021" name="PeerJ">
        <title>Extensive microbial diversity within the chicken gut microbiome revealed by metagenomics and culture.</title>
        <authorList>
            <person name="Gilroy R."/>
            <person name="Ravi A."/>
            <person name="Getino M."/>
            <person name="Pursley I."/>
            <person name="Horton D.L."/>
            <person name="Alikhan N.F."/>
            <person name="Baker D."/>
            <person name="Gharbi K."/>
            <person name="Hall N."/>
            <person name="Watson M."/>
            <person name="Adriaenssens E.M."/>
            <person name="Foster-Nyarko E."/>
            <person name="Jarju S."/>
            <person name="Secka A."/>
            <person name="Antonio M."/>
            <person name="Oren A."/>
            <person name="Chaudhuri R.R."/>
            <person name="La Ragione R."/>
            <person name="Hildebrand F."/>
            <person name="Pallen M.J."/>
        </authorList>
    </citation>
    <scope>NUCLEOTIDE SEQUENCE</scope>
    <source>
        <strain evidence="7">ChiSxjej5B17-1746</strain>
    </source>
</reference>
<dbReference type="GO" id="GO:0005829">
    <property type="term" value="C:cytosol"/>
    <property type="evidence" value="ECO:0007669"/>
    <property type="project" value="TreeGrafter"/>
</dbReference>
<comment type="cofactor">
    <cofactor evidence="1">
        <name>Zn(2+)</name>
        <dbReference type="ChEBI" id="CHEBI:29105"/>
    </cofactor>
</comment>
<dbReference type="PANTHER" id="PTHR11647">
    <property type="entry name" value="HYDRANTOINASE/DIHYDROPYRIMIDINASE FAMILY MEMBER"/>
    <property type="match status" value="1"/>
</dbReference>
<feature type="domain" description="Amidohydrolase-related" evidence="6">
    <location>
        <begin position="40"/>
        <end position="177"/>
    </location>
</feature>
<keyword evidence="3" id="KW-0479">Metal-binding</keyword>